<protein>
    <submittedName>
        <fullName evidence="1">7041_t:CDS:1</fullName>
    </submittedName>
</protein>
<sequence>KHEQRAYRELITEPVIFTPDYNQVINHSALPAVKDELSITLNINVLSHGPDDLGWHMVFYKGRTEASRTPALWLKPSDSTPCLRLSITDNFTIGIDMDGYGLLLNRWYHIAYTLSDSEKRIYFYIDGKWVGSFSLKNPQIESIIFNDGPLYIGDHLGWNGITGKISNFRYYNFRLSHKEVLMDYSGKDPTKLIDDKCPNKFFDGLGIGFFFSMIALLVSCQKQEKRAYRELITEPVKINYDDRRVISHSVLPVVKDELSITLKIKLSNLCSDDFCRVFYKGDDETPKLLLKSSNSTLCPRLSITDNSNTGIDIDGYDGKWVGSFSLKNIQSQSIRFNDGPLYIGYNPKGWPGITGDIREVLMDYLVRFLLIDIHTFASNHLSSRTITVFREFS</sequence>
<evidence type="ECO:0000313" key="2">
    <source>
        <dbReference type="Proteomes" id="UP000789759"/>
    </source>
</evidence>
<reference evidence="1" key="1">
    <citation type="submission" date="2021-06" db="EMBL/GenBank/DDBJ databases">
        <authorList>
            <person name="Kallberg Y."/>
            <person name="Tangrot J."/>
            <person name="Rosling A."/>
        </authorList>
    </citation>
    <scope>NUCLEOTIDE SEQUENCE</scope>
    <source>
        <strain evidence="1">FL966</strain>
    </source>
</reference>
<gene>
    <name evidence="1" type="ORF">CPELLU_LOCUS3336</name>
</gene>
<name>A0A9N9F9F7_9GLOM</name>
<evidence type="ECO:0000313" key="1">
    <source>
        <dbReference type="EMBL" id="CAG8519954.1"/>
    </source>
</evidence>
<keyword evidence="2" id="KW-1185">Reference proteome</keyword>
<dbReference type="Pfam" id="PF13385">
    <property type="entry name" value="Laminin_G_3"/>
    <property type="match status" value="1"/>
</dbReference>
<dbReference type="OrthoDB" id="2311784at2759"/>
<organism evidence="1 2">
    <name type="scientific">Cetraspora pellucida</name>
    <dbReference type="NCBI Taxonomy" id="1433469"/>
    <lineage>
        <taxon>Eukaryota</taxon>
        <taxon>Fungi</taxon>
        <taxon>Fungi incertae sedis</taxon>
        <taxon>Mucoromycota</taxon>
        <taxon>Glomeromycotina</taxon>
        <taxon>Glomeromycetes</taxon>
        <taxon>Diversisporales</taxon>
        <taxon>Gigasporaceae</taxon>
        <taxon>Cetraspora</taxon>
    </lineage>
</organism>
<accession>A0A9N9F9F7</accession>
<proteinExistence type="predicted"/>
<dbReference type="EMBL" id="CAJVQA010001602">
    <property type="protein sequence ID" value="CAG8519954.1"/>
    <property type="molecule type" value="Genomic_DNA"/>
</dbReference>
<dbReference type="Proteomes" id="UP000789759">
    <property type="component" value="Unassembled WGS sequence"/>
</dbReference>
<comment type="caution">
    <text evidence="1">The sequence shown here is derived from an EMBL/GenBank/DDBJ whole genome shotgun (WGS) entry which is preliminary data.</text>
</comment>
<dbReference type="Gene3D" id="2.60.120.200">
    <property type="match status" value="1"/>
</dbReference>
<dbReference type="AlphaFoldDB" id="A0A9N9F9F7"/>
<dbReference type="SUPFAM" id="SSF49899">
    <property type="entry name" value="Concanavalin A-like lectins/glucanases"/>
    <property type="match status" value="1"/>
</dbReference>
<dbReference type="InterPro" id="IPR013320">
    <property type="entry name" value="ConA-like_dom_sf"/>
</dbReference>
<feature type="non-terminal residue" evidence="1">
    <location>
        <position position="1"/>
    </location>
</feature>